<sequence>MENPTWNSIYKNSTRRPYNSDKRLFNISINFPQQSRAQFNFPGSQRKQYKS</sequence>
<accession>R0K805</accession>
<gene>
    <name evidence="1" type="ORF">SETTUDRAFT_29294</name>
</gene>
<dbReference type="RefSeq" id="XP_008027923.1">
    <property type="nucleotide sequence ID" value="XM_008029732.1"/>
</dbReference>
<evidence type="ECO:0000313" key="1">
    <source>
        <dbReference type="EMBL" id="EOA84447.1"/>
    </source>
</evidence>
<evidence type="ECO:0000313" key="2">
    <source>
        <dbReference type="Proteomes" id="UP000016935"/>
    </source>
</evidence>
<reference evidence="1 2" key="1">
    <citation type="journal article" date="2012" name="PLoS Pathog.">
        <title>Diverse lifestyles and strategies of plant pathogenesis encoded in the genomes of eighteen Dothideomycetes fungi.</title>
        <authorList>
            <person name="Ohm R.A."/>
            <person name="Feau N."/>
            <person name="Henrissat B."/>
            <person name="Schoch C.L."/>
            <person name="Horwitz B.A."/>
            <person name="Barry K.W."/>
            <person name="Condon B.J."/>
            <person name="Copeland A.C."/>
            <person name="Dhillon B."/>
            <person name="Glaser F."/>
            <person name="Hesse C.N."/>
            <person name="Kosti I."/>
            <person name="LaButti K."/>
            <person name="Lindquist E.A."/>
            <person name="Lucas S."/>
            <person name="Salamov A.A."/>
            <person name="Bradshaw R.E."/>
            <person name="Ciuffetti L."/>
            <person name="Hamelin R.C."/>
            <person name="Kema G.H.J."/>
            <person name="Lawrence C."/>
            <person name="Scott J.A."/>
            <person name="Spatafora J.W."/>
            <person name="Turgeon B.G."/>
            <person name="de Wit P.J.G.M."/>
            <person name="Zhong S."/>
            <person name="Goodwin S.B."/>
            <person name="Grigoriev I.V."/>
        </authorList>
    </citation>
    <scope>NUCLEOTIDE SEQUENCE [LARGE SCALE GENOMIC DNA]</scope>
    <source>
        <strain evidence="2">28A</strain>
    </source>
</reference>
<organism evidence="1 2">
    <name type="scientific">Exserohilum turcicum (strain 28A)</name>
    <name type="common">Northern leaf blight fungus</name>
    <name type="synonym">Setosphaeria turcica</name>
    <dbReference type="NCBI Taxonomy" id="671987"/>
    <lineage>
        <taxon>Eukaryota</taxon>
        <taxon>Fungi</taxon>
        <taxon>Dikarya</taxon>
        <taxon>Ascomycota</taxon>
        <taxon>Pezizomycotina</taxon>
        <taxon>Dothideomycetes</taxon>
        <taxon>Pleosporomycetidae</taxon>
        <taxon>Pleosporales</taxon>
        <taxon>Pleosporineae</taxon>
        <taxon>Pleosporaceae</taxon>
        <taxon>Exserohilum</taxon>
    </lineage>
</organism>
<proteinExistence type="predicted"/>
<name>R0K805_EXST2</name>
<dbReference type="AlphaFoldDB" id="R0K805"/>
<keyword evidence="2" id="KW-1185">Reference proteome</keyword>
<dbReference type="EMBL" id="KB908737">
    <property type="protein sequence ID" value="EOA84447.1"/>
    <property type="molecule type" value="Genomic_DNA"/>
</dbReference>
<dbReference type="Proteomes" id="UP000016935">
    <property type="component" value="Unassembled WGS sequence"/>
</dbReference>
<reference evidence="1 2" key="2">
    <citation type="journal article" date="2013" name="PLoS Genet.">
        <title>Comparative genome structure, secondary metabolite, and effector coding capacity across Cochliobolus pathogens.</title>
        <authorList>
            <person name="Condon B.J."/>
            <person name="Leng Y."/>
            <person name="Wu D."/>
            <person name="Bushley K.E."/>
            <person name="Ohm R.A."/>
            <person name="Otillar R."/>
            <person name="Martin J."/>
            <person name="Schackwitz W."/>
            <person name="Grimwood J."/>
            <person name="MohdZainudin N."/>
            <person name="Xue C."/>
            <person name="Wang R."/>
            <person name="Manning V.A."/>
            <person name="Dhillon B."/>
            <person name="Tu Z.J."/>
            <person name="Steffenson B.J."/>
            <person name="Salamov A."/>
            <person name="Sun H."/>
            <person name="Lowry S."/>
            <person name="LaButti K."/>
            <person name="Han J."/>
            <person name="Copeland A."/>
            <person name="Lindquist E."/>
            <person name="Barry K."/>
            <person name="Schmutz J."/>
            <person name="Baker S.E."/>
            <person name="Ciuffetti L.M."/>
            <person name="Grigoriev I.V."/>
            <person name="Zhong S."/>
            <person name="Turgeon B.G."/>
        </authorList>
    </citation>
    <scope>NUCLEOTIDE SEQUENCE [LARGE SCALE GENOMIC DNA]</scope>
    <source>
        <strain evidence="2">28A</strain>
    </source>
</reference>
<protein>
    <submittedName>
        <fullName evidence="1">Uncharacterized protein</fullName>
    </submittedName>
</protein>
<dbReference type="HOGENOM" id="CLU_3125993_0_0_1"/>
<dbReference type="GeneID" id="19403332"/>